<dbReference type="Proteomes" id="UP000528608">
    <property type="component" value="Unassembled WGS sequence"/>
</dbReference>
<gene>
    <name evidence="2" type="ORF">AF335_01615</name>
    <name evidence="1" type="ORF">FHS36_004546</name>
</gene>
<dbReference type="EMBL" id="LGUI01000001">
    <property type="protein sequence ID" value="PNE35117.1"/>
    <property type="molecule type" value="Genomic_DNA"/>
</dbReference>
<evidence type="ECO:0008006" key="5">
    <source>
        <dbReference type="Google" id="ProtNLM"/>
    </source>
</evidence>
<name>A0A2N8P274_STREU</name>
<dbReference type="OrthoDB" id="4285180at2"/>
<protein>
    <recommendedName>
        <fullName evidence="5">Big-1 domain-containing protein</fullName>
    </recommendedName>
</protein>
<dbReference type="Proteomes" id="UP000235945">
    <property type="component" value="Unassembled WGS sequence"/>
</dbReference>
<dbReference type="InterPro" id="IPR008964">
    <property type="entry name" value="Invasin/intimin_cell_adhesion"/>
</dbReference>
<evidence type="ECO:0000313" key="1">
    <source>
        <dbReference type="EMBL" id="MBB5121094.1"/>
    </source>
</evidence>
<dbReference type="GO" id="GO:0005975">
    <property type="term" value="P:carbohydrate metabolic process"/>
    <property type="evidence" value="ECO:0007669"/>
    <property type="project" value="UniProtKB-ARBA"/>
</dbReference>
<dbReference type="RefSeq" id="WP_102916446.1">
    <property type="nucleotide sequence ID" value="NZ_JACHJF010000016.1"/>
</dbReference>
<organism evidence="2 3">
    <name type="scientific">Streptomyces eurocidicus</name>
    <name type="common">Streptoverticillium eurocidicus</name>
    <dbReference type="NCBI Taxonomy" id="66423"/>
    <lineage>
        <taxon>Bacteria</taxon>
        <taxon>Bacillati</taxon>
        <taxon>Actinomycetota</taxon>
        <taxon>Actinomycetes</taxon>
        <taxon>Kitasatosporales</taxon>
        <taxon>Streptomycetaceae</taxon>
        <taxon>Streptomyces</taxon>
    </lineage>
</organism>
<evidence type="ECO:0000313" key="3">
    <source>
        <dbReference type="Proteomes" id="UP000235945"/>
    </source>
</evidence>
<accession>A0A2N8P274</accession>
<reference evidence="2" key="1">
    <citation type="submission" date="2015-07" db="EMBL/GenBank/DDBJ databases">
        <authorList>
            <person name="Noorani M."/>
        </authorList>
    </citation>
    <scope>NUCLEOTIDE SEQUENCE [LARGE SCALE GENOMIC DNA]</scope>
    <source>
        <strain evidence="2">ATCC 27428</strain>
    </source>
</reference>
<reference evidence="3" key="2">
    <citation type="submission" date="2015-07" db="EMBL/GenBank/DDBJ databases">
        <authorList>
            <person name="Graham D.E."/>
            <person name="Giannone R.J."/>
            <person name="Gulvik C.A."/>
            <person name="Hettich R.L."/>
            <person name="Klingeman D.M."/>
            <person name="Mahan K.M."/>
            <person name="Parry R.J."/>
            <person name="Spain J.C."/>
        </authorList>
    </citation>
    <scope>NUCLEOTIDE SEQUENCE [LARGE SCALE GENOMIC DNA]</scope>
    <source>
        <strain evidence="3">ATCC 27428</strain>
    </source>
</reference>
<sequence>MTTPAQQQQQWQQYQQFLQWQQMQQMQQQQQPWQQSQETTVVHKENVHLTTSTVRAGIIGMAQAQLRARLTDLDGEGIAGETISFVVTSTREEFGSSTTDDQGVAQLDTGANIADPQIWISAGTSGYTAIYNGSKRYKSQEARGKFQIAL</sequence>
<evidence type="ECO:0000313" key="2">
    <source>
        <dbReference type="EMBL" id="PNE35117.1"/>
    </source>
</evidence>
<dbReference type="EMBL" id="JACHJF010000016">
    <property type="protein sequence ID" value="MBB5121094.1"/>
    <property type="molecule type" value="Genomic_DNA"/>
</dbReference>
<dbReference type="InterPro" id="IPR013783">
    <property type="entry name" value="Ig-like_fold"/>
</dbReference>
<reference evidence="1 4" key="3">
    <citation type="submission" date="2020-08" db="EMBL/GenBank/DDBJ databases">
        <title>Genomic Encyclopedia of Type Strains, Phase III (KMG-III): the genomes of soil and plant-associated and newly described type strains.</title>
        <authorList>
            <person name="Whitman W."/>
        </authorList>
    </citation>
    <scope>NUCLEOTIDE SEQUENCE [LARGE SCALE GENOMIC DNA]</scope>
    <source>
        <strain evidence="1 4">CECT 3259</strain>
    </source>
</reference>
<dbReference type="Gene3D" id="2.60.40.10">
    <property type="entry name" value="Immunoglobulins"/>
    <property type="match status" value="1"/>
</dbReference>
<keyword evidence="3" id="KW-1185">Reference proteome</keyword>
<evidence type="ECO:0000313" key="4">
    <source>
        <dbReference type="Proteomes" id="UP000528608"/>
    </source>
</evidence>
<dbReference type="SUPFAM" id="SSF49373">
    <property type="entry name" value="Invasin/intimin cell-adhesion fragments"/>
    <property type="match status" value="1"/>
</dbReference>
<proteinExistence type="predicted"/>
<dbReference type="AlphaFoldDB" id="A0A2N8P274"/>
<comment type="caution">
    <text evidence="2">The sequence shown here is derived from an EMBL/GenBank/DDBJ whole genome shotgun (WGS) entry which is preliminary data.</text>
</comment>